<evidence type="ECO:0000313" key="2">
    <source>
        <dbReference type="Proteomes" id="UP000269721"/>
    </source>
</evidence>
<protein>
    <submittedName>
        <fullName evidence="1">Uncharacterized protein</fullName>
    </submittedName>
</protein>
<dbReference type="EMBL" id="ML001004">
    <property type="protein sequence ID" value="RKO83640.1"/>
    <property type="molecule type" value="Genomic_DNA"/>
</dbReference>
<dbReference type="OrthoDB" id="2148287at2759"/>
<feature type="non-terminal residue" evidence="1">
    <location>
        <position position="1"/>
    </location>
</feature>
<gene>
    <name evidence="1" type="ORF">BDK51DRAFT_28215</name>
</gene>
<sequence length="395" mass="42627">PAKGGPSEYCTRTSNGSRPCRFLLNGGVNYTDLSVSLLPMPIPEVEEGTNREPIGDYQMWDPSGLSWLDIEGVVQGLRACRSTRIYNFSIDSSEAPTASPVTGISFQGILQTSGMVDFLQGTRRCEVWHSLDKRIREAHVPKWGATQGTAFAVLDQVHNTSIAANAVNCTNAPVQATAQYIVRTYGSFNVQETTSVRIKSKNNWILINTRMIDDGRGLQILLVVILPESDYLSTITKTTISAIGVCVGVSEAVLLVGITISYLVALLLRTLAGSMHQAVSFDFSPLQTDCMRDRSIVLEISDLEFAFGSILKMFADAIQSHAIPPPPPCHSANQLYARTPAGEPTSLAINWIPQLSGPLPIERIAERGSGCAGGQRLLAALDLAVRKGGGGAEYM</sequence>
<organism evidence="1 2">
    <name type="scientific">Blyttiomyces helicus</name>
    <dbReference type="NCBI Taxonomy" id="388810"/>
    <lineage>
        <taxon>Eukaryota</taxon>
        <taxon>Fungi</taxon>
        <taxon>Fungi incertae sedis</taxon>
        <taxon>Chytridiomycota</taxon>
        <taxon>Chytridiomycota incertae sedis</taxon>
        <taxon>Chytridiomycetes</taxon>
        <taxon>Chytridiomycetes incertae sedis</taxon>
        <taxon>Blyttiomyces</taxon>
    </lineage>
</organism>
<name>A0A4P9VZ62_9FUNG</name>
<accession>A0A4P9VZ62</accession>
<proteinExistence type="predicted"/>
<dbReference type="Proteomes" id="UP000269721">
    <property type="component" value="Unassembled WGS sequence"/>
</dbReference>
<keyword evidence="2" id="KW-1185">Reference proteome</keyword>
<dbReference type="AlphaFoldDB" id="A0A4P9VZ62"/>
<reference evidence="2" key="1">
    <citation type="journal article" date="2018" name="Nat. Microbiol.">
        <title>Leveraging single-cell genomics to expand the fungal tree of life.</title>
        <authorList>
            <person name="Ahrendt S.R."/>
            <person name="Quandt C.A."/>
            <person name="Ciobanu D."/>
            <person name="Clum A."/>
            <person name="Salamov A."/>
            <person name="Andreopoulos B."/>
            <person name="Cheng J.F."/>
            <person name="Woyke T."/>
            <person name="Pelin A."/>
            <person name="Henrissat B."/>
            <person name="Reynolds N.K."/>
            <person name="Benny G.L."/>
            <person name="Smith M.E."/>
            <person name="James T.Y."/>
            <person name="Grigoriev I.V."/>
        </authorList>
    </citation>
    <scope>NUCLEOTIDE SEQUENCE [LARGE SCALE GENOMIC DNA]</scope>
</reference>
<evidence type="ECO:0000313" key="1">
    <source>
        <dbReference type="EMBL" id="RKO83640.1"/>
    </source>
</evidence>